<keyword evidence="2 4" id="KW-0547">Nucleotide-binding</keyword>
<dbReference type="Gene3D" id="3.30.470.20">
    <property type="entry name" value="ATP-grasp fold, B domain"/>
    <property type="match status" value="1"/>
</dbReference>
<evidence type="ECO:0000256" key="3">
    <source>
        <dbReference type="ARBA" id="ARBA00022840"/>
    </source>
</evidence>
<dbReference type="Pfam" id="PF13535">
    <property type="entry name" value="ATP-grasp_4"/>
    <property type="match status" value="1"/>
</dbReference>
<dbReference type="InterPro" id="IPR052032">
    <property type="entry name" value="ATP-dep_AA_Ligase"/>
</dbReference>
<sequence length="407" mass="45664">MSKKKLMLLGGLSYLIPVIETAHKLGIHVITVDYLPDNTAHKYSDEYHNVNIVDIDAVLQLARELQIDGIMSFAVDPGVITAAYVAEKMNLPFQCSFENACILQDKSLFRKFLKDNKFNTPKALSFSKEEDALNNVDDFSWPIIVKPVDSAGSKGVTKVEEKSMLPEAIKRALDKSFSGKFIVEEFLDIVGFQSSADCFTINGHLDYCTFSDQIFDRNIANPFVPIAEIYPSTMDMHYQNALKGDLQRLFDLLKVKDGIYNIESRVCSNGKVYIMEVSPRGGGNMLAKLQDMAANQNLIENEVRKAVGLELKPMCNPLYDGVWASFALYTSNTGYYDSIRMNSVIKELNVKATFINVQKEDAVHTFTGANSCLGDVLLRCNDREEMDELVYGSSNWLNIIVKSNTRD</sequence>
<comment type="caution">
    <text evidence="6">The sequence shown here is derived from an EMBL/GenBank/DDBJ whole genome shotgun (WGS) entry which is preliminary data.</text>
</comment>
<dbReference type="Proteomes" id="UP000583639">
    <property type="component" value="Unassembled WGS sequence"/>
</dbReference>
<reference evidence="6 7" key="1">
    <citation type="submission" date="2020-04" db="EMBL/GenBank/DDBJ databases">
        <title>A novel gut-associated lysogenic phage, Bacteroides phage BV01, alters the host transcriptome and bile acid metabolism in Bacteroides vulgatus.</title>
        <authorList>
            <person name="Campbell D.E."/>
            <person name="Ly L."/>
            <person name="Ridlon J.M."/>
            <person name="Hsiao A."/>
            <person name="Degnan P.H."/>
        </authorList>
    </citation>
    <scope>NUCLEOTIDE SEQUENCE [LARGE SCALE GENOMIC DNA]</scope>
    <source>
        <strain evidence="6 7">VPI-BV8526</strain>
    </source>
</reference>
<dbReference type="GO" id="GO:0005524">
    <property type="term" value="F:ATP binding"/>
    <property type="evidence" value="ECO:0007669"/>
    <property type="project" value="UniProtKB-UniRule"/>
</dbReference>
<dbReference type="AlphaFoldDB" id="A0A848QSK7"/>
<gene>
    <name evidence="6" type="ORF">HKQ55_03280</name>
</gene>
<dbReference type="SUPFAM" id="SSF56059">
    <property type="entry name" value="Glutathione synthetase ATP-binding domain-like"/>
    <property type="match status" value="1"/>
</dbReference>
<dbReference type="GO" id="GO:0046872">
    <property type="term" value="F:metal ion binding"/>
    <property type="evidence" value="ECO:0007669"/>
    <property type="project" value="InterPro"/>
</dbReference>
<keyword evidence="3 4" id="KW-0067">ATP-binding</keyword>
<feature type="domain" description="ATP-grasp" evidence="5">
    <location>
        <begin position="110"/>
        <end position="307"/>
    </location>
</feature>
<accession>A0A848QSK7</accession>
<dbReference type="EMBL" id="JABDSI010000075">
    <property type="protein sequence ID" value="NMW39207.1"/>
    <property type="molecule type" value="Genomic_DNA"/>
</dbReference>
<dbReference type="GO" id="GO:0016874">
    <property type="term" value="F:ligase activity"/>
    <property type="evidence" value="ECO:0007669"/>
    <property type="project" value="UniProtKB-KW"/>
</dbReference>
<organism evidence="6 7">
    <name type="scientific">Phocaeicola vulgatus</name>
    <name type="common">Bacteroides vulgatus</name>
    <dbReference type="NCBI Taxonomy" id="821"/>
    <lineage>
        <taxon>Bacteria</taxon>
        <taxon>Pseudomonadati</taxon>
        <taxon>Bacteroidota</taxon>
        <taxon>Bacteroidia</taxon>
        <taxon>Bacteroidales</taxon>
        <taxon>Bacteroidaceae</taxon>
        <taxon>Phocaeicola</taxon>
    </lineage>
</organism>
<dbReference type="PANTHER" id="PTHR43585">
    <property type="entry name" value="FUMIPYRROLE BIOSYNTHESIS PROTEIN C"/>
    <property type="match status" value="1"/>
</dbReference>
<dbReference type="InterPro" id="IPR016185">
    <property type="entry name" value="PreATP-grasp_dom_sf"/>
</dbReference>
<dbReference type="InterPro" id="IPR013815">
    <property type="entry name" value="ATP_grasp_subdomain_1"/>
</dbReference>
<protein>
    <submittedName>
        <fullName evidence="6">ATP-grasp domain-containing protein</fullName>
    </submittedName>
</protein>
<dbReference type="PROSITE" id="PS50975">
    <property type="entry name" value="ATP_GRASP"/>
    <property type="match status" value="1"/>
</dbReference>
<evidence type="ECO:0000313" key="7">
    <source>
        <dbReference type="Proteomes" id="UP000583639"/>
    </source>
</evidence>
<evidence type="ECO:0000259" key="5">
    <source>
        <dbReference type="PROSITE" id="PS50975"/>
    </source>
</evidence>
<dbReference type="Gene3D" id="3.40.50.20">
    <property type="match status" value="1"/>
</dbReference>
<dbReference type="RefSeq" id="WP_172769830.1">
    <property type="nucleotide sequence ID" value="NZ_JABDSI010000075.1"/>
</dbReference>
<evidence type="ECO:0000313" key="6">
    <source>
        <dbReference type="EMBL" id="NMW39207.1"/>
    </source>
</evidence>
<dbReference type="Pfam" id="PF18130">
    <property type="entry name" value="ATPgrasp_N"/>
    <property type="match status" value="1"/>
</dbReference>
<name>A0A848QSK7_PHOVU</name>
<evidence type="ECO:0000256" key="1">
    <source>
        <dbReference type="ARBA" id="ARBA00022598"/>
    </source>
</evidence>
<dbReference type="SUPFAM" id="SSF52440">
    <property type="entry name" value="PreATP-grasp domain"/>
    <property type="match status" value="1"/>
</dbReference>
<evidence type="ECO:0000256" key="4">
    <source>
        <dbReference type="PROSITE-ProRule" id="PRU00409"/>
    </source>
</evidence>
<evidence type="ECO:0000256" key="2">
    <source>
        <dbReference type="ARBA" id="ARBA00022741"/>
    </source>
</evidence>
<dbReference type="InterPro" id="IPR011761">
    <property type="entry name" value="ATP-grasp"/>
</dbReference>
<proteinExistence type="predicted"/>
<keyword evidence="1" id="KW-0436">Ligase</keyword>
<dbReference type="InterPro" id="IPR041472">
    <property type="entry name" value="BL00235/CARNS1_N"/>
</dbReference>
<dbReference type="Gene3D" id="3.30.1490.20">
    <property type="entry name" value="ATP-grasp fold, A domain"/>
    <property type="match status" value="1"/>
</dbReference>
<dbReference type="PANTHER" id="PTHR43585:SF2">
    <property type="entry name" value="ATP-GRASP ENZYME FSQD"/>
    <property type="match status" value="1"/>
</dbReference>